<dbReference type="STRING" id="283786.SAMN04487990_108159"/>
<proteinExistence type="predicted"/>
<accession>A0A1H3ZHT4</accession>
<dbReference type="Gene3D" id="3.90.550.10">
    <property type="entry name" value="Spore Coat Polysaccharide Biosynthesis Protein SpsA, Chain A"/>
    <property type="match status" value="1"/>
</dbReference>
<gene>
    <name evidence="2" type="ORF">SAMN04487990_108159</name>
</gene>
<organism evidence="2 3">
    <name type="scientific">Bizionia paragorgiae</name>
    <dbReference type="NCBI Taxonomy" id="283786"/>
    <lineage>
        <taxon>Bacteria</taxon>
        <taxon>Pseudomonadati</taxon>
        <taxon>Bacteroidota</taxon>
        <taxon>Flavobacteriia</taxon>
        <taxon>Flavobacteriales</taxon>
        <taxon>Flavobacteriaceae</taxon>
        <taxon>Bizionia</taxon>
    </lineage>
</organism>
<keyword evidence="3" id="KW-1185">Reference proteome</keyword>
<evidence type="ECO:0000313" key="3">
    <source>
        <dbReference type="Proteomes" id="UP000198846"/>
    </source>
</evidence>
<dbReference type="OrthoDB" id="761861at2"/>
<dbReference type="PANTHER" id="PTHR22916">
    <property type="entry name" value="GLYCOSYLTRANSFERASE"/>
    <property type="match status" value="1"/>
</dbReference>
<dbReference type="SUPFAM" id="SSF53448">
    <property type="entry name" value="Nucleotide-diphospho-sugar transferases"/>
    <property type="match status" value="1"/>
</dbReference>
<dbReference type="Pfam" id="PF00535">
    <property type="entry name" value="Glycos_transf_2"/>
    <property type="match status" value="1"/>
</dbReference>
<dbReference type="InterPro" id="IPR001173">
    <property type="entry name" value="Glyco_trans_2-like"/>
</dbReference>
<evidence type="ECO:0000313" key="2">
    <source>
        <dbReference type="EMBL" id="SEA23306.1"/>
    </source>
</evidence>
<reference evidence="3" key="1">
    <citation type="submission" date="2016-10" db="EMBL/GenBank/DDBJ databases">
        <authorList>
            <person name="Varghese N."/>
            <person name="Submissions S."/>
        </authorList>
    </citation>
    <scope>NUCLEOTIDE SEQUENCE [LARGE SCALE GENOMIC DNA]</scope>
    <source>
        <strain evidence="3">DSM 23842</strain>
    </source>
</reference>
<dbReference type="InterPro" id="IPR029044">
    <property type="entry name" value="Nucleotide-diphossugar_trans"/>
</dbReference>
<dbReference type="EMBL" id="FNQK01000008">
    <property type="protein sequence ID" value="SEA23306.1"/>
    <property type="molecule type" value="Genomic_DNA"/>
</dbReference>
<name>A0A1H3ZHT4_BIZPA</name>
<dbReference type="RefSeq" id="WP_092133681.1">
    <property type="nucleotide sequence ID" value="NZ_FNQK01000008.1"/>
</dbReference>
<dbReference type="AlphaFoldDB" id="A0A1H3ZHT4"/>
<dbReference type="CDD" id="cd00761">
    <property type="entry name" value="Glyco_tranf_GTA_type"/>
    <property type="match status" value="1"/>
</dbReference>
<dbReference type="GO" id="GO:0016758">
    <property type="term" value="F:hexosyltransferase activity"/>
    <property type="evidence" value="ECO:0007669"/>
    <property type="project" value="UniProtKB-ARBA"/>
</dbReference>
<feature type="domain" description="Glycosyltransferase 2-like" evidence="1">
    <location>
        <begin position="3"/>
        <end position="161"/>
    </location>
</feature>
<dbReference type="Proteomes" id="UP000198846">
    <property type="component" value="Unassembled WGS sequence"/>
</dbReference>
<keyword evidence="2" id="KW-0808">Transferase</keyword>
<sequence length="290" mass="33369">MLSLLIPTYNYNISELLTSVHKQLELAHIPFEIIVFEDGSTSPNPSYTHLKYTKVITSKNNVGRVKARKFLAEQATYNWLLFLDADVMPKNPTFITDYLAQLSKGYDAIFGGFYYKNTPPNETLMLRWKYGKTKEQVPARIRNKTPYKIIISANCLIKKDLFLEINKAMNHSKGYGFDNLFAALLKENDCKVLHIDNEVHHLGIENSLRYLKKKEEAALTLLKLEKGGLITAHDNDLLNLYTTLKTYYLTGVGRLFFKIFGPVLKKQLTGKNPNINLLQVYRISFMCYHS</sequence>
<evidence type="ECO:0000259" key="1">
    <source>
        <dbReference type="Pfam" id="PF00535"/>
    </source>
</evidence>
<protein>
    <submittedName>
        <fullName evidence="2">Glycosyltransferase involved in cell wall bisynthesis</fullName>
    </submittedName>
</protein>